<dbReference type="PANTHER" id="PTHR24188:SF29">
    <property type="entry name" value="GH09064P"/>
    <property type="match status" value="1"/>
</dbReference>
<dbReference type="PROSITE" id="PS50088">
    <property type="entry name" value="ANK_REPEAT"/>
    <property type="match status" value="1"/>
</dbReference>
<accession>A0A8S3SR78</accession>
<dbReference type="SMART" id="SM00248">
    <property type="entry name" value="ANK"/>
    <property type="match status" value="6"/>
</dbReference>
<protein>
    <recommendedName>
        <fullName evidence="6">Ankyrin repeat protein</fullName>
    </recommendedName>
</protein>
<dbReference type="EMBL" id="CAJPWZ010001777">
    <property type="protein sequence ID" value="CAG2223222.1"/>
    <property type="molecule type" value="Genomic_DNA"/>
</dbReference>
<dbReference type="AlphaFoldDB" id="A0A8S3SR78"/>
<reference evidence="4" key="1">
    <citation type="submission" date="2021-03" db="EMBL/GenBank/DDBJ databases">
        <authorList>
            <person name="Bekaert M."/>
        </authorList>
    </citation>
    <scope>NUCLEOTIDE SEQUENCE</scope>
</reference>
<dbReference type="Pfam" id="PF00023">
    <property type="entry name" value="Ank"/>
    <property type="match status" value="1"/>
</dbReference>
<dbReference type="OrthoDB" id="504170at2759"/>
<dbReference type="Proteomes" id="UP000683360">
    <property type="component" value="Unassembled WGS sequence"/>
</dbReference>
<keyword evidence="1" id="KW-0677">Repeat</keyword>
<dbReference type="InterPro" id="IPR036770">
    <property type="entry name" value="Ankyrin_rpt-contain_sf"/>
</dbReference>
<evidence type="ECO:0000256" key="3">
    <source>
        <dbReference type="PROSITE-ProRule" id="PRU00023"/>
    </source>
</evidence>
<dbReference type="PANTHER" id="PTHR24188">
    <property type="entry name" value="ANKYRIN REPEAT PROTEIN"/>
    <property type="match status" value="1"/>
</dbReference>
<dbReference type="InterPro" id="IPR002110">
    <property type="entry name" value="Ankyrin_rpt"/>
</dbReference>
<keyword evidence="2 3" id="KW-0040">ANK repeat</keyword>
<organism evidence="4 5">
    <name type="scientific">Mytilus edulis</name>
    <name type="common">Blue mussel</name>
    <dbReference type="NCBI Taxonomy" id="6550"/>
    <lineage>
        <taxon>Eukaryota</taxon>
        <taxon>Metazoa</taxon>
        <taxon>Spiralia</taxon>
        <taxon>Lophotrochozoa</taxon>
        <taxon>Mollusca</taxon>
        <taxon>Bivalvia</taxon>
        <taxon>Autobranchia</taxon>
        <taxon>Pteriomorphia</taxon>
        <taxon>Mytilida</taxon>
        <taxon>Mytiloidea</taxon>
        <taxon>Mytilidae</taxon>
        <taxon>Mytilinae</taxon>
        <taxon>Mytilus</taxon>
    </lineage>
</organism>
<gene>
    <name evidence="4" type="ORF">MEDL_36522</name>
</gene>
<dbReference type="Pfam" id="PF12796">
    <property type="entry name" value="Ank_2"/>
    <property type="match status" value="1"/>
</dbReference>
<evidence type="ECO:0000256" key="2">
    <source>
        <dbReference type="ARBA" id="ARBA00023043"/>
    </source>
</evidence>
<feature type="repeat" description="ANK" evidence="3">
    <location>
        <begin position="91"/>
        <end position="116"/>
    </location>
</feature>
<comment type="caution">
    <text evidence="4">The sequence shown here is derived from an EMBL/GenBank/DDBJ whole genome shotgun (WGS) entry which is preliminary data.</text>
</comment>
<evidence type="ECO:0000256" key="1">
    <source>
        <dbReference type="ARBA" id="ARBA00022737"/>
    </source>
</evidence>
<dbReference type="SUPFAM" id="SSF48403">
    <property type="entry name" value="Ankyrin repeat"/>
    <property type="match status" value="1"/>
</dbReference>
<keyword evidence="5" id="KW-1185">Reference proteome</keyword>
<evidence type="ECO:0000313" key="5">
    <source>
        <dbReference type="Proteomes" id="UP000683360"/>
    </source>
</evidence>
<dbReference type="Gene3D" id="1.25.40.20">
    <property type="entry name" value="Ankyrin repeat-containing domain"/>
    <property type="match status" value="2"/>
</dbReference>
<name>A0A8S3SR78_MYTED</name>
<proteinExistence type="predicted"/>
<dbReference type="PROSITE" id="PS50297">
    <property type="entry name" value="ANK_REP_REGION"/>
    <property type="match status" value="1"/>
</dbReference>
<evidence type="ECO:0008006" key="6">
    <source>
        <dbReference type="Google" id="ProtNLM"/>
    </source>
</evidence>
<sequence>MGACQGQHVDVVSLLLENKANVHKDDKYGRTPLLLVCKGLINPINFTADYNIYNIDHKIKTPHMLGFSSKDFQIVSFLLDHGSNIERLDIDNMSPLMYACEAGNYQIAELLITKGAIIGRKFPDGKSILLKTCELKHLELARFLSKNGADIIDELTYAIKTNDAEMFRHLVDITDNINDVNSVGKTPLIIACSVNFEFIHMLLEKGSRCE</sequence>
<evidence type="ECO:0000313" key="4">
    <source>
        <dbReference type="EMBL" id="CAG2223222.1"/>
    </source>
</evidence>